<evidence type="ECO:0000313" key="4">
    <source>
        <dbReference type="Proteomes" id="UP001345013"/>
    </source>
</evidence>
<feature type="chain" id="PRO_5045244506" evidence="2">
    <location>
        <begin position="19"/>
        <end position="401"/>
    </location>
</feature>
<accession>A0ABR0KAH5</accession>
<evidence type="ECO:0000256" key="1">
    <source>
        <dbReference type="ARBA" id="ARBA00005564"/>
    </source>
</evidence>
<protein>
    <submittedName>
        <fullName evidence="3">Uncharacterized protein</fullName>
    </submittedName>
</protein>
<gene>
    <name evidence="3" type="ORF">LTR24_005066</name>
</gene>
<keyword evidence="4" id="KW-1185">Reference proteome</keyword>
<comment type="similarity">
    <text evidence="1">Belongs to the cycloisomerase 2 family.</text>
</comment>
<comment type="caution">
    <text evidence="3">The sequence shown here is derived from an EMBL/GenBank/DDBJ whole genome shotgun (WGS) entry which is preliminary data.</text>
</comment>
<dbReference type="InterPro" id="IPR050282">
    <property type="entry name" value="Cycloisomerase_2"/>
</dbReference>
<evidence type="ECO:0000313" key="3">
    <source>
        <dbReference type="EMBL" id="KAK5092604.1"/>
    </source>
</evidence>
<dbReference type="SUPFAM" id="SSF75011">
    <property type="entry name" value="3-carboxy-cis,cis-mucoante lactonizing enzyme"/>
    <property type="match status" value="1"/>
</dbReference>
<dbReference type="PANTHER" id="PTHR30344">
    <property type="entry name" value="6-PHOSPHOGLUCONOLACTONASE-RELATED"/>
    <property type="match status" value="1"/>
</dbReference>
<dbReference type="Proteomes" id="UP001345013">
    <property type="component" value="Unassembled WGS sequence"/>
</dbReference>
<sequence length="401" mass="42733">MKFSHSTMLALAASLVSAAPSTGSFVPHDEAAKSSRKLIVSGAGQILALDFTGAALVTTKDNFTDTGKAASWMAFKESNNLYAVDENSKGIRLFRTGPLTKELGVLPGSAGVVHLAFDREQTRLIGSSYGQGSIDVWDSTNPDNSLKYIKNITLPGDHGPDPLRQTQHRAHQAVLDPSGDFFAVNDLGGDMIHILDTRKDTYKLLEKGVKVEAGAGPRHGAFLSLKGGHYATHYAVVCELTNEIHLFSVSYPDAGMEMKYMSKVSTYSPAFPPANASSAAAGELVVASSGAIYVSNRLSGNKTDSISHFALESKSTNDTTPILVFQSQVSSFGIAPRMMSLSKDESVMFVTNVNGDNGIAALSRDKTTGMLGDKPMALMPNSMWSTQPAGQGFGPQFIQEL</sequence>
<organism evidence="3 4">
    <name type="scientific">Lithohypha guttulata</name>
    <dbReference type="NCBI Taxonomy" id="1690604"/>
    <lineage>
        <taxon>Eukaryota</taxon>
        <taxon>Fungi</taxon>
        <taxon>Dikarya</taxon>
        <taxon>Ascomycota</taxon>
        <taxon>Pezizomycotina</taxon>
        <taxon>Eurotiomycetes</taxon>
        <taxon>Chaetothyriomycetidae</taxon>
        <taxon>Chaetothyriales</taxon>
        <taxon>Trichomeriaceae</taxon>
        <taxon>Lithohypha</taxon>
    </lineage>
</organism>
<dbReference type="Gene3D" id="2.130.10.10">
    <property type="entry name" value="YVTN repeat-like/Quinoprotein amine dehydrogenase"/>
    <property type="match status" value="1"/>
</dbReference>
<dbReference type="PANTHER" id="PTHR30344:SF1">
    <property type="entry name" value="6-PHOSPHOGLUCONOLACTONASE"/>
    <property type="match status" value="1"/>
</dbReference>
<keyword evidence="2" id="KW-0732">Signal</keyword>
<feature type="signal peptide" evidence="2">
    <location>
        <begin position="1"/>
        <end position="18"/>
    </location>
</feature>
<dbReference type="EMBL" id="JAVRRG010000055">
    <property type="protein sequence ID" value="KAK5092604.1"/>
    <property type="molecule type" value="Genomic_DNA"/>
</dbReference>
<dbReference type="InterPro" id="IPR019405">
    <property type="entry name" value="Lactonase_7-beta_prop"/>
</dbReference>
<dbReference type="InterPro" id="IPR015943">
    <property type="entry name" value="WD40/YVTN_repeat-like_dom_sf"/>
</dbReference>
<evidence type="ECO:0000256" key="2">
    <source>
        <dbReference type="SAM" id="SignalP"/>
    </source>
</evidence>
<proteinExistence type="inferred from homology"/>
<reference evidence="3 4" key="1">
    <citation type="submission" date="2023-08" db="EMBL/GenBank/DDBJ databases">
        <title>Black Yeasts Isolated from many extreme environments.</title>
        <authorList>
            <person name="Coleine C."/>
            <person name="Stajich J.E."/>
            <person name="Selbmann L."/>
        </authorList>
    </citation>
    <scope>NUCLEOTIDE SEQUENCE [LARGE SCALE GENOMIC DNA]</scope>
    <source>
        <strain evidence="3 4">CCFEE 5885</strain>
    </source>
</reference>
<dbReference type="Pfam" id="PF10282">
    <property type="entry name" value="Lactonase"/>
    <property type="match status" value="1"/>
</dbReference>
<name>A0ABR0KAH5_9EURO</name>